<gene>
    <name evidence="2" type="ORF">GPM918_LOCUS44768</name>
    <name evidence="3" type="ORF">SRO942_LOCUS46792</name>
</gene>
<evidence type="ECO:0000313" key="4">
    <source>
        <dbReference type="Proteomes" id="UP000663829"/>
    </source>
</evidence>
<comment type="caution">
    <text evidence="2">The sequence shown here is derived from an EMBL/GenBank/DDBJ whole genome shotgun (WGS) entry which is preliminary data.</text>
</comment>
<keyword evidence="4" id="KW-1185">Reference proteome</keyword>
<name>A0A816DT11_9BILA</name>
<dbReference type="EMBL" id="CAJNOQ010046178">
    <property type="protein sequence ID" value="CAF1638003.1"/>
    <property type="molecule type" value="Genomic_DNA"/>
</dbReference>
<evidence type="ECO:0000313" key="3">
    <source>
        <dbReference type="EMBL" id="CAF4546038.1"/>
    </source>
</evidence>
<evidence type="ECO:0000256" key="1">
    <source>
        <dbReference type="SAM" id="MobiDB-lite"/>
    </source>
</evidence>
<dbReference type="EMBL" id="CAJOBC010114707">
    <property type="protein sequence ID" value="CAF4546038.1"/>
    <property type="molecule type" value="Genomic_DNA"/>
</dbReference>
<organism evidence="2 4">
    <name type="scientific">Didymodactylos carnosus</name>
    <dbReference type="NCBI Taxonomy" id="1234261"/>
    <lineage>
        <taxon>Eukaryota</taxon>
        <taxon>Metazoa</taxon>
        <taxon>Spiralia</taxon>
        <taxon>Gnathifera</taxon>
        <taxon>Rotifera</taxon>
        <taxon>Eurotatoria</taxon>
        <taxon>Bdelloidea</taxon>
        <taxon>Philodinida</taxon>
        <taxon>Philodinidae</taxon>
        <taxon>Didymodactylos</taxon>
    </lineage>
</organism>
<dbReference type="Proteomes" id="UP000681722">
    <property type="component" value="Unassembled WGS sequence"/>
</dbReference>
<evidence type="ECO:0000313" key="2">
    <source>
        <dbReference type="EMBL" id="CAF1638003.1"/>
    </source>
</evidence>
<sequence>MFFNACHVLQRIYDEKTNDVALIEIIDIMKAIIQQYCLFNDDLIWIYLKSAMLYTQERLYTEALQCYYNLQQIIQEAKDEDDTFKMLHIPYSLLITTINYKILKLNVYHTDECTNETKDYIQKIDISSSEVLFIDRLILIRLILLYMNKCEDEITYEKYNQQSVNLQLREHYFTDNNDRNNNNNNNNDDDISNNEQPVAMNENFRYIKQTLRETFIEESIGVIVIDNKEKDVFQTMSTIGDMLIYNYDNKSALYYWN</sequence>
<feature type="region of interest" description="Disordered" evidence="1">
    <location>
        <begin position="174"/>
        <end position="195"/>
    </location>
</feature>
<dbReference type="AlphaFoldDB" id="A0A816DT11"/>
<proteinExistence type="predicted"/>
<reference evidence="2" key="1">
    <citation type="submission" date="2021-02" db="EMBL/GenBank/DDBJ databases">
        <authorList>
            <person name="Nowell W R."/>
        </authorList>
    </citation>
    <scope>NUCLEOTIDE SEQUENCE</scope>
</reference>
<protein>
    <submittedName>
        <fullName evidence="2">Uncharacterized protein</fullName>
    </submittedName>
</protein>
<accession>A0A816DT11</accession>
<dbReference type="Proteomes" id="UP000663829">
    <property type="component" value="Unassembled WGS sequence"/>
</dbReference>